<dbReference type="EMBL" id="QDGB01000326">
    <property type="protein sequence ID" value="RQX13379.1"/>
    <property type="molecule type" value="Genomic_DNA"/>
</dbReference>
<evidence type="ECO:0000313" key="1">
    <source>
        <dbReference type="EMBL" id="RQX13379.1"/>
    </source>
</evidence>
<comment type="caution">
    <text evidence="1">The sequence shown here is derived from an EMBL/GenBank/DDBJ whole genome shotgun (WGS) entry which is preliminary data.</text>
</comment>
<organism evidence="1 2">
    <name type="scientific">Micromonospora ureilytica</name>
    <dbReference type="NCBI Taxonomy" id="709868"/>
    <lineage>
        <taxon>Bacteria</taxon>
        <taxon>Bacillati</taxon>
        <taxon>Actinomycetota</taxon>
        <taxon>Actinomycetes</taxon>
        <taxon>Micromonosporales</taxon>
        <taxon>Micromonosporaceae</taxon>
        <taxon>Micromonospora</taxon>
    </lineage>
</organism>
<dbReference type="AlphaFoldDB" id="A0A3N9XKL5"/>
<accession>A0A3N9XKL5</accession>
<name>A0A3N9XKL5_9ACTN</name>
<evidence type="ECO:0000313" key="2">
    <source>
        <dbReference type="Proteomes" id="UP000278981"/>
    </source>
</evidence>
<proteinExistence type="predicted"/>
<gene>
    <name evidence="1" type="ORF">DDE19_25915</name>
</gene>
<reference evidence="1 2" key="1">
    <citation type="submission" date="2018-04" db="EMBL/GenBank/DDBJ databases">
        <title>Micromonosporas from Atacama Desert.</title>
        <authorList>
            <person name="Carro L."/>
            <person name="Klenk H.-P."/>
            <person name="Goodfellow M."/>
        </authorList>
    </citation>
    <scope>NUCLEOTIDE SEQUENCE [LARGE SCALE GENOMIC DNA]</scope>
    <source>
        <strain evidence="1 2">LB19</strain>
    </source>
</reference>
<dbReference type="Proteomes" id="UP000278981">
    <property type="component" value="Unassembled WGS sequence"/>
</dbReference>
<sequence>MSKGGRDMNTHVDQALRDMAASFEDRLDEVLDVEAGLRDVLLETQHMQLADNLDGILDVEAGLAHVLARDRKAPDEQRVVEVLWEWARAAASDAVIYIPGLGGFDPTVIARLATEAIQRKHKPEPNTFERVRRLALRINGVLDVVDKDATACIQTLDESGFVELFTEAQEWTINLHALGDDLEHGTIGLDEALEIVRRTALALLDVHQLLVRTQTMDRHLLRGTKPNNPGRPSLMAFATEVSNLIVPIKRLFDPSCDTVEALH</sequence>
<protein>
    <submittedName>
        <fullName evidence="1">Uncharacterized protein</fullName>
    </submittedName>
</protein>